<name>A0A914VW45_9BILA</name>
<keyword evidence="2" id="KW-1185">Reference proteome</keyword>
<dbReference type="AlphaFoldDB" id="A0A914VW45"/>
<proteinExistence type="predicted"/>
<feature type="region of interest" description="Disordered" evidence="1">
    <location>
        <begin position="85"/>
        <end position="108"/>
    </location>
</feature>
<dbReference type="WBParaSite" id="PSAMB.scaffold2513size22814.g18050.t1">
    <property type="protein sequence ID" value="PSAMB.scaffold2513size22814.g18050.t1"/>
    <property type="gene ID" value="PSAMB.scaffold2513size22814.g18050"/>
</dbReference>
<evidence type="ECO:0000313" key="2">
    <source>
        <dbReference type="Proteomes" id="UP000887566"/>
    </source>
</evidence>
<reference evidence="3" key="1">
    <citation type="submission" date="2022-11" db="UniProtKB">
        <authorList>
            <consortium name="WormBaseParasite"/>
        </authorList>
    </citation>
    <scope>IDENTIFICATION</scope>
</reference>
<sequence>MNLHYLNWQLSLATVAPSTNALRKLIRPASEHTQTREMEISHSKAFGEIGTDRRNGAKEIPPPPTATARAPFYCNVALTSELIGGDSCKPNRRPSTSQPNWRGPNPPTPPHGAVIICLADCDAMKKKERIAIGSFVPGETARRPSSPTAARTIISADRTAEIAGDQRVPLQPGGYTSL</sequence>
<accession>A0A914VW45</accession>
<organism evidence="2 3">
    <name type="scientific">Plectus sambesii</name>
    <dbReference type="NCBI Taxonomy" id="2011161"/>
    <lineage>
        <taxon>Eukaryota</taxon>
        <taxon>Metazoa</taxon>
        <taxon>Ecdysozoa</taxon>
        <taxon>Nematoda</taxon>
        <taxon>Chromadorea</taxon>
        <taxon>Plectida</taxon>
        <taxon>Plectina</taxon>
        <taxon>Plectoidea</taxon>
        <taxon>Plectidae</taxon>
        <taxon>Plectus</taxon>
    </lineage>
</organism>
<protein>
    <submittedName>
        <fullName evidence="3">Uncharacterized protein</fullName>
    </submittedName>
</protein>
<evidence type="ECO:0000256" key="1">
    <source>
        <dbReference type="SAM" id="MobiDB-lite"/>
    </source>
</evidence>
<evidence type="ECO:0000313" key="3">
    <source>
        <dbReference type="WBParaSite" id="PSAMB.scaffold2513size22814.g18050.t1"/>
    </source>
</evidence>
<dbReference type="Proteomes" id="UP000887566">
    <property type="component" value="Unplaced"/>
</dbReference>